<proteinExistence type="predicted"/>
<dbReference type="PANTHER" id="PTHR42869:SF1">
    <property type="entry name" value="SLL0572 PROTEIN"/>
    <property type="match status" value="1"/>
</dbReference>
<dbReference type="AlphaFoldDB" id="X1UQ49"/>
<name>X1UQ49_9ZZZZ</name>
<dbReference type="InterPro" id="IPR053199">
    <property type="entry name" value="cDPG_synthetase-like"/>
</dbReference>
<protein>
    <recommendedName>
        <fullName evidence="2">GTPase</fullName>
    </recommendedName>
</protein>
<evidence type="ECO:0000313" key="1">
    <source>
        <dbReference type="EMBL" id="GAJ02001.1"/>
    </source>
</evidence>
<evidence type="ECO:0008006" key="2">
    <source>
        <dbReference type="Google" id="ProtNLM"/>
    </source>
</evidence>
<gene>
    <name evidence="1" type="ORF">S12H4_32085</name>
</gene>
<comment type="caution">
    <text evidence="1">The sequence shown here is derived from an EMBL/GenBank/DDBJ whole genome shotgun (WGS) entry which is preliminary data.</text>
</comment>
<accession>X1UQ49</accession>
<organism evidence="1">
    <name type="scientific">marine sediment metagenome</name>
    <dbReference type="NCBI Taxonomy" id="412755"/>
    <lineage>
        <taxon>unclassified sequences</taxon>
        <taxon>metagenomes</taxon>
        <taxon>ecological metagenomes</taxon>
    </lineage>
</organism>
<sequence>LHRVGHETTYYPGETNLNLADVIVVNKIVTADYENILELEDNVRGVNPKATIVEAASPIFVDKPEEIKGKRVLVIEDGPTLTHGEMAFGAGIVAAMRFGAGEIIDPRPWLVGSMAETFEKYPEIGTLLPAMGYFDQQLKDMEETINAVDCDVVVSATPIDISRLIKINKQMVRVRYELEEIGYPKLEDILKEKGYL</sequence>
<dbReference type="EMBL" id="BARW01018783">
    <property type="protein sequence ID" value="GAJ02001.1"/>
    <property type="molecule type" value="Genomic_DNA"/>
</dbReference>
<dbReference type="PANTHER" id="PTHR42869">
    <property type="entry name" value="SLL0572 PROTEIN"/>
    <property type="match status" value="1"/>
</dbReference>
<reference evidence="1" key="1">
    <citation type="journal article" date="2014" name="Front. Microbiol.">
        <title>High frequency of phylogenetically diverse reductive dehalogenase-homologous genes in deep subseafloor sedimentary metagenomes.</title>
        <authorList>
            <person name="Kawai M."/>
            <person name="Futagami T."/>
            <person name="Toyoda A."/>
            <person name="Takaki Y."/>
            <person name="Nishi S."/>
            <person name="Hori S."/>
            <person name="Arai W."/>
            <person name="Tsubouchi T."/>
            <person name="Morono Y."/>
            <person name="Uchiyama I."/>
            <person name="Ito T."/>
            <person name="Fujiyama A."/>
            <person name="Inagaki F."/>
            <person name="Takami H."/>
        </authorList>
    </citation>
    <scope>NUCLEOTIDE SEQUENCE</scope>
    <source>
        <strain evidence="1">Expedition CK06-06</strain>
    </source>
</reference>
<feature type="non-terminal residue" evidence="1">
    <location>
        <position position="1"/>
    </location>
</feature>